<dbReference type="Pfam" id="PF00404">
    <property type="entry name" value="Dockerin_1"/>
    <property type="match status" value="1"/>
</dbReference>
<organism evidence="1 2">
    <name type="scientific">Stieleria varia</name>
    <dbReference type="NCBI Taxonomy" id="2528005"/>
    <lineage>
        <taxon>Bacteria</taxon>
        <taxon>Pseudomonadati</taxon>
        <taxon>Planctomycetota</taxon>
        <taxon>Planctomycetia</taxon>
        <taxon>Pirellulales</taxon>
        <taxon>Pirellulaceae</taxon>
        <taxon>Stieleria</taxon>
    </lineage>
</organism>
<comment type="caution">
    <text evidence="1">The sequence shown here is derived from an EMBL/GenBank/DDBJ whole genome shotgun (WGS) entry which is preliminary data.</text>
</comment>
<dbReference type="InterPro" id="IPR002105">
    <property type="entry name" value="Dockerin_1_rpt"/>
</dbReference>
<dbReference type="Proteomes" id="UP000320176">
    <property type="component" value="Unassembled WGS sequence"/>
</dbReference>
<reference evidence="1 2" key="1">
    <citation type="submission" date="2019-02" db="EMBL/GenBank/DDBJ databases">
        <title>Deep-cultivation of Planctomycetes and their phenomic and genomic characterization uncovers novel biology.</title>
        <authorList>
            <person name="Wiegand S."/>
            <person name="Jogler M."/>
            <person name="Boedeker C."/>
            <person name="Pinto D."/>
            <person name="Vollmers J."/>
            <person name="Rivas-Marin E."/>
            <person name="Kohn T."/>
            <person name="Peeters S.H."/>
            <person name="Heuer A."/>
            <person name="Rast P."/>
            <person name="Oberbeckmann S."/>
            <person name="Bunk B."/>
            <person name="Jeske O."/>
            <person name="Meyerdierks A."/>
            <person name="Storesund J.E."/>
            <person name="Kallscheuer N."/>
            <person name="Luecker S."/>
            <person name="Lage O.M."/>
            <person name="Pohl T."/>
            <person name="Merkel B.J."/>
            <person name="Hornburger P."/>
            <person name="Mueller R.-W."/>
            <person name="Bruemmer F."/>
            <person name="Labrenz M."/>
            <person name="Spormann A.M."/>
            <person name="Op Den Camp H."/>
            <person name="Overmann J."/>
            <person name="Amann R."/>
            <person name="Jetten M.S.M."/>
            <person name="Mascher T."/>
            <person name="Medema M.H."/>
            <person name="Devos D.P."/>
            <person name="Kaster A.-K."/>
            <person name="Ovreas L."/>
            <person name="Rohde M."/>
            <person name="Galperin M.Y."/>
            <person name="Jogler C."/>
        </authorList>
    </citation>
    <scope>NUCLEOTIDE SEQUENCE [LARGE SCALE GENOMIC DNA]</scope>
    <source>
        <strain evidence="1 2">Pla52n</strain>
    </source>
</reference>
<dbReference type="GO" id="GO:0000272">
    <property type="term" value="P:polysaccharide catabolic process"/>
    <property type="evidence" value="ECO:0007669"/>
    <property type="project" value="InterPro"/>
</dbReference>
<accession>A0A5C5ZIP2</accession>
<dbReference type="GO" id="GO:0004553">
    <property type="term" value="F:hydrolase activity, hydrolyzing O-glycosyl compounds"/>
    <property type="evidence" value="ECO:0007669"/>
    <property type="project" value="InterPro"/>
</dbReference>
<keyword evidence="2" id="KW-1185">Reference proteome</keyword>
<proteinExistence type="predicted"/>
<dbReference type="AlphaFoldDB" id="A0A5C5ZIP2"/>
<evidence type="ECO:0008006" key="3">
    <source>
        <dbReference type="Google" id="ProtNLM"/>
    </source>
</evidence>
<evidence type="ECO:0000313" key="1">
    <source>
        <dbReference type="EMBL" id="TWT87020.1"/>
    </source>
</evidence>
<name>A0A5C5ZIP2_9BACT</name>
<dbReference type="Gene3D" id="1.50.10.140">
    <property type="match status" value="1"/>
</dbReference>
<protein>
    <recommendedName>
        <fullName evidence="3">Dockerin type I repeat protein</fullName>
    </recommendedName>
</protein>
<sequence length="875" mass="94473">MSRSKRNPRSNSWVTRRLVFRGQSHYVRRLRHRVSIKIRNFISAVLRKIAKQVDRIYTNRSLCRVGSTRRGLRLEALDGRQMLAGEVFTTLDVNRSGSPTALDALLIINSLPGTEYSEHLDVNRSGNVSALDALLVINQLGRGPLEIPEIELDGPELTNAIAIGFDYSGIDELPEITSTEMRIRVGEQLTTFQTGTTTHTVVDAPFTGDYQADLRLKSVFNFYYVYSGIAAGTIDRTPPTVSVDLAQLPNGTGLVHTPILYAPIEVIDNVDSPRTEYGVFRLETGSNNIQYHAFDAAGNETVFAMDITSTAEPQSEMVKQQVARNWSVFRTGAGVAGHTALPIDSIDAAGNIADALVSPAPIGFAFSADVQLISGFIQTTESERVESVARVGKLLESITNLQGANRLLVWQHFDPMTGSLNPQRSTADVFDNGVLLSNLVSGIGLMEASGFSNTPEGILLHQTANEILAKVRQGMANLVDSESSDKRLHHSIDENTGVRSTGVLDNFGDEARAAVVDLFVNGLIDSDSLPELRTRKYITQEGREIDVLGSGEGGAFQAFWSSQTFDDVDTAIGPLLTNTLIAHLDSAQLNGRQGFASASAIYDEMGYEYRGNIGVAGLSTNGNPLHGGIGSLYAVPSAMQFLPSAVQSFIGTVLTNNPGLQGPYGLFDAIDNGNIAPYHVGVDVLSYVTGLTGGNVVGGREYYKTRNHDQAIRDLYNSIVPSVNSAPAQWPQPTLDGALDGIDMLSASYAPGEFHDGGNLTIDSDALIRFEAGSEFGGWFGGRIDRVERAVNPTFLLRFRLANFNAGDSTARSVGIKLENEGQAISRTQVPVLSDNWVTVEIPLDNDVNVVIFEALPAGAVLEISQAVFLETALS</sequence>
<gene>
    <name evidence="1" type="ORF">Pla52n_70310</name>
</gene>
<evidence type="ECO:0000313" key="2">
    <source>
        <dbReference type="Proteomes" id="UP000320176"/>
    </source>
</evidence>
<dbReference type="EMBL" id="SJPN01000036">
    <property type="protein sequence ID" value="TWT87020.1"/>
    <property type="molecule type" value="Genomic_DNA"/>
</dbReference>